<dbReference type="EMBL" id="KZ613477">
    <property type="protein sequence ID" value="PMD22550.1"/>
    <property type="molecule type" value="Genomic_DNA"/>
</dbReference>
<dbReference type="Pfam" id="PF11951">
    <property type="entry name" value="Fungal_trans_2"/>
    <property type="match status" value="1"/>
</dbReference>
<keyword evidence="3" id="KW-0805">Transcription regulation</keyword>
<keyword evidence="2" id="KW-0862">Zinc</keyword>
<keyword evidence="4" id="KW-0238">DNA-binding</keyword>
<dbReference type="PROSITE" id="PS50048">
    <property type="entry name" value="ZN2_CY6_FUNGAL_2"/>
    <property type="match status" value="1"/>
</dbReference>
<dbReference type="InterPro" id="IPR001138">
    <property type="entry name" value="Zn2Cys6_DnaBD"/>
</dbReference>
<dbReference type="InterPro" id="IPR052360">
    <property type="entry name" value="Transcr_Regulatory_Proteins"/>
</dbReference>
<dbReference type="GO" id="GO:0003677">
    <property type="term" value="F:DNA binding"/>
    <property type="evidence" value="ECO:0007669"/>
    <property type="project" value="UniProtKB-KW"/>
</dbReference>
<sequence length="544" mass="61692">RIKSKSGCRTCKIRRIKCDEAKPACNKCVSTGRVCDGYGIWGGGATAYVRDSPVPQESNVLLLQCVTTSSLAGSSEEAGYFDWFRCRTTNKLPGLFASSFWDTLLFQASSSEPAVWHAIIALSSIHKRNALNGKFLGTILDSQEQFMLRQYGKAIGQLVRPSQPFKSKGSIRVALITCIIFIYLELLRGRYGAAQAHLDNGLKLLKENLLDGNFKLHEYGECTDDSIVETIFRVYLQDQLLVQPSQISFLSFGATEVDIPTPMFQSPIQARQYLHLLLNEILHVTRQAKQQAISDQAATFLELVNKQRRIRSKLASWHETHKTSKVSFLSHQPIRGGFIFETLCIYHIMATIMAHTCLSPSSQWLYGSQTNSFVTMIMKAIYIRKHAPRLSEMLHGNTTDKLKTIVDIGWIPPLYYIAVKCRVHRVRLQAIKLLESTGETHQEGIWDSVIAACVAKKVMEVEERNFYADLGIDDDFAFDSAPKEMDFMLPALPEEYHIHDIQVALPGDWMGKIVLSFRQEEKDCSWEYDLITNCWIDRKDISEK</sequence>
<dbReference type="PANTHER" id="PTHR36206:SF16">
    <property type="entry name" value="TRANSCRIPTION FACTOR DOMAIN-CONTAINING PROTEIN-RELATED"/>
    <property type="match status" value="1"/>
</dbReference>
<evidence type="ECO:0000256" key="1">
    <source>
        <dbReference type="ARBA" id="ARBA00022723"/>
    </source>
</evidence>
<dbReference type="CDD" id="cd00067">
    <property type="entry name" value="GAL4"/>
    <property type="match status" value="1"/>
</dbReference>
<dbReference type="PANTHER" id="PTHR36206">
    <property type="entry name" value="ASPERCRYPTIN BIOSYNTHESIS CLUSTER-SPECIFIC TRANSCRIPTION REGULATOR ATNN-RELATED"/>
    <property type="match status" value="1"/>
</dbReference>
<dbReference type="GO" id="GO:0000981">
    <property type="term" value="F:DNA-binding transcription factor activity, RNA polymerase II-specific"/>
    <property type="evidence" value="ECO:0007669"/>
    <property type="project" value="InterPro"/>
</dbReference>
<protein>
    <recommendedName>
        <fullName evidence="7">Zn(2)-C6 fungal-type domain-containing protein</fullName>
    </recommendedName>
</protein>
<keyword evidence="9" id="KW-1185">Reference proteome</keyword>
<dbReference type="STRING" id="1745343.A0A2J6Q8F0"/>
<reference evidence="8 9" key="1">
    <citation type="submission" date="2016-05" db="EMBL/GenBank/DDBJ databases">
        <title>A degradative enzymes factory behind the ericoid mycorrhizal symbiosis.</title>
        <authorList>
            <consortium name="DOE Joint Genome Institute"/>
            <person name="Martino E."/>
            <person name="Morin E."/>
            <person name="Grelet G."/>
            <person name="Kuo A."/>
            <person name="Kohler A."/>
            <person name="Daghino S."/>
            <person name="Barry K."/>
            <person name="Choi C."/>
            <person name="Cichocki N."/>
            <person name="Clum A."/>
            <person name="Copeland A."/>
            <person name="Hainaut M."/>
            <person name="Haridas S."/>
            <person name="Labutti K."/>
            <person name="Lindquist E."/>
            <person name="Lipzen A."/>
            <person name="Khouja H.-R."/>
            <person name="Murat C."/>
            <person name="Ohm R."/>
            <person name="Olson A."/>
            <person name="Spatafora J."/>
            <person name="Veneault-Fourrey C."/>
            <person name="Henrissat B."/>
            <person name="Grigoriev I."/>
            <person name="Martin F."/>
            <person name="Perotto S."/>
        </authorList>
    </citation>
    <scope>NUCLEOTIDE SEQUENCE [LARGE SCALE GENOMIC DNA]</scope>
    <source>
        <strain evidence="8 9">UAMH 7357</strain>
    </source>
</reference>
<dbReference type="Gene3D" id="4.10.240.10">
    <property type="entry name" value="Zn(2)-C6 fungal-type DNA-binding domain"/>
    <property type="match status" value="1"/>
</dbReference>
<evidence type="ECO:0000256" key="6">
    <source>
        <dbReference type="ARBA" id="ARBA00023242"/>
    </source>
</evidence>
<keyword evidence="1" id="KW-0479">Metal-binding</keyword>
<accession>A0A2J6Q8F0</accession>
<dbReference type="Pfam" id="PF00172">
    <property type="entry name" value="Zn_clus"/>
    <property type="match status" value="1"/>
</dbReference>
<dbReference type="PROSITE" id="PS00463">
    <property type="entry name" value="ZN2_CY6_FUNGAL_1"/>
    <property type="match status" value="1"/>
</dbReference>
<keyword evidence="5" id="KW-0804">Transcription</keyword>
<evidence type="ECO:0000256" key="3">
    <source>
        <dbReference type="ARBA" id="ARBA00023015"/>
    </source>
</evidence>
<evidence type="ECO:0000256" key="5">
    <source>
        <dbReference type="ARBA" id="ARBA00023163"/>
    </source>
</evidence>
<keyword evidence="6" id="KW-0539">Nucleus</keyword>
<organism evidence="8 9">
    <name type="scientific">Hyaloscypha hepaticicola</name>
    <dbReference type="NCBI Taxonomy" id="2082293"/>
    <lineage>
        <taxon>Eukaryota</taxon>
        <taxon>Fungi</taxon>
        <taxon>Dikarya</taxon>
        <taxon>Ascomycota</taxon>
        <taxon>Pezizomycotina</taxon>
        <taxon>Leotiomycetes</taxon>
        <taxon>Helotiales</taxon>
        <taxon>Hyaloscyphaceae</taxon>
        <taxon>Hyaloscypha</taxon>
    </lineage>
</organism>
<feature type="domain" description="Zn(2)-C6 fungal-type" evidence="7">
    <location>
        <begin position="7"/>
        <end position="35"/>
    </location>
</feature>
<dbReference type="AlphaFoldDB" id="A0A2J6Q8F0"/>
<evidence type="ECO:0000313" key="9">
    <source>
        <dbReference type="Proteomes" id="UP000235672"/>
    </source>
</evidence>
<evidence type="ECO:0000256" key="4">
    <source>
        <dbReference type="ARBA" id="ARBA00023125"/>
    </source>
</evidence>
<dbReference type="Proteomes" id="UP000235672">
    <property type="component" value="Unassembled WGS sequence"/>
</dbReference>
<dbReference type="SUPFAM" id="SSF57701">
    <property type="entry name" value="Zn2/Cys6 DNA-binding domain"/>
    <property type="match status" value="1"/>
</dbReference>
<dbReference type="InterPro" id="IPR021858">
    <property type="entry name" value="Fun_TF"/>
</dbReference>
<proteinExistence type="predicted"/>
<evidence type="ECO:0000313" key="8">
    <source>
        <dbReference type="EMBL" id="PMD22550.1"/>
    </source>
</evidence>
<feature type="non-terminal residue" evidence="8">
    <location>
        <position position="1"/>
    </location>
</feature>
<gene>
    <name evidence="8" type="ORF">NA56DRAFT_570257</name>
</gene>
<evidence type="ECO:0000256" key="2">
    <source>
        <dbReference type="ARBA" id="ARBA00022833"/>
    </source>
</evidence>
<name>A0A2J6Q8F0_9HELO</name>
<dbReference type="OrthoDB" id="2593732at2759"/>
<evidence type="ECO:0000259" key="7">
    <source>
        <dbReference type="PROSITE" id="PS50048"/>
    </source>
</evidence>
<dbReference type="InterPro" id="IPR036864">
    <property type="entry name" value="Zn2-C6_fun-type_DNA-bd_sf"/>
</dbReference>
<dbReference type="GO" id="GO:0008270">
    <property type="term" value="F:zinc ion binding"/>
    <property type="evidence" value="ECO:0007669"/>
    <property type="project" value="InterPro"/>
</dbReference>
<dbReference type="SMART" id="SM00066">
    <property type="entry name" value="GAL4"/>
    <property type="match status" value="1"/>
</dbReference>